<evidence type="ECO:0000313" key="2">
    <source>
        <dbReference type="EMBL" id="KAK4221786.1"/>
    </source>
</evidence>
<keyword evidence="3" id="KW-1185">Reference proteome</keyword>
<evidence type="ECO:0000256" key="1">
    <source>
        <dbReference type="SAM" id="MobiDB-lite"/>
    </source>
</evidence>
<reference evidence="2" key="2">
    <citation type="submission" date="2023-05" db="EMBL/GenBank/DDBJ databases">
        <authorList>
            <consortium name="Lawrence Berkeley National Laboratory"/>
            <person name="Steindorff A."/>
            <person name="Hensen N."/>
            <person name="Bonometti L."/>
            <person name="Westerberg I."/>
            <person name="Brannstrom I.O."/>
            <person name="Guillou S."/>
            <person name="Cros-Aarteil S."/>
            <person name="Calhoun S."/>
            <person name="Haridas S."/>
            <person name="Kuo A."/>
            <person name="Mondo S."/>
            <person name="Pangilinan J."/>
            <person name="Riley R."/>
            <person name="Labutti K."/>
            <person name="Andreopoulos B."/>
            <person name="Lipzen A."/>
            <person name="Chen C."/>
            <person name="Yanf M."/>
            <person name="Daum C."/>
            <person name="Ng V."/>
            <person name="Clum A."/>
            <person name="Ohm R."/>
            <person name="Martin F."/>
            <person name="Silar P."/>
            <person name="Natvig D."/>
            <person name="Lalanne C."/>
            <person name="Gautier V."/>
            <person name="Ament-Velasquez S.L."/>
            <person name="Kruys A."/>
            <person name="Hutchinson M.I."/>
            <person name="Powell A.J."/>
            <person name="Barry K."/>
            <person name="Miller A.N."/>
            <person name="Grigoriev I.V."/>
            <person name="Debuchy R."/>
            <person name="Gladieux P."/>
            <person name="Thoren M.H."/>
            <person name="Johannesson H."/>
        </authorList>
    </citation>
    <scope>NUCLEOTIDE SEQUENCE</scope>
    <source>
        <strain evidence="2">CBS 990.96</strain>
    </source>
</reference>
<dbReference type="Proteomes" id="UP001301958">
    <property type="component" value="Unassembled WGS sequence"/>
</dbReference>
<gene>
    <name evidence="2" type="ORF">QBC38DRAFT_113049</name>
</gene>
<accession>A0AAN6YN17</accession>
<feature type="compositionally biased region" description="Basic and acidic residues" evidence="1">
    <location>
        <begin position="182"/>
        <end position="211"/>
    </location>
</feature>
<proteinExistence type="predicted"/>
<name>A0AAN6YN17_9PEZI</name>
<sequence length="616" mass="68999">MLTGEVDLGRIKLAGKRSRLSLTLESSCAISLSDTTRKEVPTAAELAEASSNGQIWISKAGSCQLKFLTLINEEPLDDSMADPSLVLMVANLAAECQVWKELGLDLRLRHAPGTVQQQQESSLTYFLHHPDLSSGLIAPEDVHAAQFQALDCMINFELVIATHDQVSEEVENTDTQVDDREELPKTEAPRHTHGPRRDSKRTDKAQKAMEDVLSKTKTAKTPVVGSTLGRVGDLEEDDITEMAHMVDAAFRKLIGTKRASPGIKIIKTTPMPSLVEIAPAVWNLQYLQSMATHSKVIPVISAGVSRLTNAKSASLRDKVQKLARREAVDSKTREKTSTEESARGEIKKRLWLLCQTTIRADPTKRPSIQRRTKGKGARVDSPEWELAAEYFDPSNYMLEAGPDDTDEDDNYRYEEEGYSCDEIGGKMAELPGSQYEMLEEGPESDELQPGPFSEGLTGSSEGEYFYLDTEGNMIPVEREAVVEEEAEEGGLEWETSSQLEAFHIHDGLYDEEQGISEEDHHPYVEETHAYEHGFHTREEILDEGDAEYVEYGEGPRSDLPEDDGQGYVEYDQEDDDLEIYHPGFEHHDGYESGDRYPDDERYIMYHEEQYLAGDPT</sequence>
<organism evidence="2 3">
    <name type="scientific">Podospora fimiseda</name>
    <dbReference type="NCBI Taxonomy" id="252190"/>
    <lineage>
        <taxon>Eukaryota</taxon>
        <taxon>Fungi</taxon>
        <taxon>Dikarya</taxon>
        <taxon>Ascomycota</taxon>
        <taxon>Pezizomycotina</taxon>
        <taxon>Sordariomycetes</taxon>
        <taxon>Sordariomycetidae</taxon>
        <taxon>Sordariales</taxon>
        <taxon>Podosporaceae</taxon>
        <taxon>Podospora</taxon>
    </lineage>
</organism>
<feature type="region of interest" description="Disordered" evidence="1">
    <location>
        <begin position="167"/>
        <end position="211"/>
    </location>
</feature>
<comment type="caution">
    <text evidence="2">The sequence shown here is derived from an EMBL/GenBank/DDBJ whole genome shotgun (WGS) entry which is preliminary data.</text>
</comment>
<evidence type="ECO:0000313" key="3">
    <source>
        <dbReference type="Proteomes" id="UP001301958"/>
    </source>
</evidence>
<reference evidence="2" key="1">
    <citation type="journal article" date="2023" name="Mol. Phylogenet. Evol.">
        <title>Genome-scale phylogeny and comparative genomics of the fungal order Sordariales.</title>
        <authorList>
            <person name="Hensen N."/>
            <person name="Bonometti L."/>
            <person name="Westerberg I."/>
            <person name="Brannstrom I.O."/>
            <person name="Guillou S."/>
            <person name="Cros-Aarteil S."/>
            <person name="Calhoun S."/>
            <person name="Haridas S."/>
            <person name="Kuo A."/>
            <person name="Mondo S."/>
            <person name="Pangilinan J."/>
            <person name="Riley R."/>
            <person name="LaButti K."/>
            <person name="Andreopoulos B."/>
            <person name="Lipzen A."/>
            <person name="Chen C."/>
            <person name="Yan M."/>
            <person name="Daum C."/>
            <person name="Ng V."/>
            <person name="Clum A."/>
            <person name="Steindorff A."/>
            <person name="Ohm R.A."/>
            <person name="Martin F."/>
            <person name="Silar P."/>
            <person name="Natvig D.O."/>
            <person name="Lalanne C."/>
            <person name="Gautier V."/>
            <person name="Ament-Velasquez S.L."/>
            <person name="Kruys A."/>
            <person name="Hutchinson M.I."/>
            <person name="Powell A.J."/>
            <person name="Barry K."/>
            <person name="Miller A.N."/>
            <person name="Grigoriev I.V."/>
            <person name="Debuchy R."/>
            <person name="Gladieux P."/>
            <person name="Hiltunen Thoren M."/>
            <person name="Johannesson H."/>
        </authorList>
    </citation>
    <scope>NUCLEOTIDE SEQUENCE</scope>
    <source>
        <strain evidence="2">CBS 990.96</strain>
    </source>
</reference>
<dbReference type="AlphaFoldDB" id="A0AAN6YN17"/>
<protein>
    <submittedName>
        <fullName evidence="2">Uncharacterized protein</fullName>
    </submittedName>
</protein>
<dbReference type="EMBL" id="MU865515">
    <property type="protein sequence ID" value="KAK4221786.1"/>
    <property type="molecule type" value="Genomic_DNA"/>
</dbReference>